<name>W4JSK3_HETIT</name>
<dbReference type="GeneID" id="20671509"/>
<evidence type="ECO:0000313" key="2">
    <source>
        <dbReference type="Proteomes" id="UP000030671"/>
    </source>
</evidence>
<sequence>VKYGQTDPSAAKHPLEGCGWSGEDQPCSVIVGVFGTCLVLFGIPPKLPKYLPRTLAWVHAHHRTHLV</sequence>
<dbReference type="KEGG" id="hir:HETIRDRAFT_329609"/>
<dbReference type="HOGENOM" id="CLU_163763_1_0_1"/>
<dbReference type="AlphaFoldDB" id="W4JSK3"/>
<dbReference type="EMBL" id="KI925465">
    <property type="protein sequence ID" value="ETW76090.1"/>
    <property type="molecule type" value="Genomic_DNA"/>
</dbReference>
<dbReference type="RefSeq" id="XP_009552310.1">
    <property type="nucleotide sequence ID" value="XM_009554015.1"/>
</dbReference>
<keyword evidence="2" id="KW-1185">Reference proteome</keyword>
<accession>W4JSK3</accession>
<feature type="non-terminal residue" evidence="1">
    <location>
        <position position="1"/>
    </location>
</feature>
<gene>
    <name evidence="1" type="ORF">HETIRDRAFT_329609</name>
</gene>
<evidence type="ECO:0000313" key="1">
    <source>
        <dbReference type="EMBL" id="ETW76090.1"/>
    </source>
</evidence>
<organism evidence="1 2">
    <name type="scientific">Heterobasidion irregulare (strain TC 32-1)</name>
    <dbReference type="NCBI Taxonomy" id="747525"/>
    <lineage>
        <taxon>Eukaryota</taxon>
        <taxon>Fungi</taxon>
        <taxon>Dikarya</taxon>
        <taxon>Basidiomycota</taxon>
        <taxon>Agaricomycotina</taxon>
        <taxon>Agaricomycetes</taxon>
        <taxon>Russulales</taxon>
        <taxon>Bondarzewiaceae</taxon>
        <taxon>Heterobasidion</taxon>
        <taxon>Heterobasidion annosum species complex</taxon>
    </lineage>
</organism>
<reference evidence="1 2" key="1">
    <citation type="journal article" date="2012" name="New Phytol.">
        <title>Insight into trade-off between wood decay and parasitism from the genome of a fungal forest pathogen.</title>
        <authorList>
            <person name="Olson A."/>
            <person name="Aerts A."/>
            <person name="Asiegbu F."/>
            <person name="Belbahri L."/>
            <person name="Bouzid O."/>
            <person name="Broberg A."/>
            <person name="Canback B."/>
            <person name="Coutinho P.M."/>
            <person name="Cullen D."/>
            <person name="Dalman K."/>
            <person name="Deflorio G."/>
            <person name="van Diepen L.T."/>
            <person name="Dunand C."/>
            <person name="Duplessis S."/>
            <person name="Durling M."/>
            <person name="Gonthier P."/>
            <person name="Grimwood J."/>
            <person name="Fossdal C.G."/>
            <person name="Hansson D."/>
            <person name="Henrissat B."/>
            <person name="Hietala A."/>
            <person name="Himmelstrand K."/>
            <person name="Hoffmeister D."/>
            <person name="Hogberg N."/>
            <person name="James T.Y."/>
            <person name="Karlsson M."/>
            <person name="Kohler A."/>
            <person name="Kues U."/>
            <person name="Lee Y.H."/>
            <person name="Lin Y.C."/>
            <person name="Lind M."/>
            <person name="Lindquist E."/>
            <person name="Lombard V."/>
            <person name="Lucas S."/>
            <person name="Lunden K."/>
            <person name="Morin E."/>
            <person name="Murat C."/>
            <person name="Park J."/>
            <person name="Raffaello T."/>
            <person name="Rouze P."/>
            <person name="Salamov A."/>
            <person name="Schmutz J."/>
            <person name="Solheim H."/>
            <person name="Stahlberg J."/>
            <person name="Velez H."/>
            <person name="de Vries R.P."/>
            <person name="Wiebenga A."/>
            <person name="Woodward S."/>
            <person name="Yakovlev I."/>
            <person name="Garbelotto M."/>
            <person name="Martin F."/>
            <person name="Grigoriev I.V."/>
            <person name="Stenlid J."/>
        </authorList>
    </citation>
    <scope>NUCLEOTIDE SEQUENCE [LARGE SCALE GENOMIC DNA]</scope>
    <source>
        <strain evidence="1 2">TC 32-1</strain>
    </source>
</reference>
<protein>
    <submittedName>
        <fullName evidence="1">Uncharacterized protein</fullName>
    </submittedName>
</protein>
<proteinExistence type="predicted"/>
<dbReference type="Proteomes" id="UP000030671">
    <property type="component" value="Unassembled WGS sequence"/>
</dbReference>
<dbReference type="InParanoid" id="W4JSK3"/>